<evidence type="ECO:0000256" key="3">
    <source>
        <dbReference type="ARBA" id="ARBA00022741"/>
    </source>
</evidence>
<dbReference type="Proteomes" id="UP000243686">
    <property type="component" value="Unassembled WGS sequence"/>
</dbReference>
<evidence type="ECO:0000313" key="7">
    <source>
        <dbReference type="EMBL" id="OON16619.1"/>
    </source>
</evidence>
<organism evidence="7 8">
    <name type="scientific">Opisthorchis viverrini</name>
    <name type="common">Southeast Asian liver fluke</name>
    <dbReference type="NCBI Taxonomy" id="6198"/>
    <lineage>
        <taxon>Eukaryota</taxon>
        <taxon>Metazoa</taxon>
        <taxon>Spiralia</taxon>
        <taxon>Lophotrochozoa</taxon>
        <taxon>Platyhelminthes</taxon>
        <taxon>Trematoda</taxon>
        <taxon>Digenea</taxon>
        <taxon>Opisthorchiida</taxon>
        <taxon>Opisthorchiata</taxon>
        <taxon>Opisthorchiidae</taxon>
        <taxon>Opisthorchis</taxon>
    </lineage>
</organism>
<dbReference type="InterPro" id="IPR011009">
    <property type="entry name" value="Kinase-like_dom_sf"/>
</dbReference>
<dbReference type="PROSITE" id="PS50011">
    <property type="entry name" value="PROTEIN_KINASE_DOM"/>
    <property type="match status" value="1"/>
</dbReference>
<proteinExistence type="predicted"/>
<gene>
    <name evidence="7" type="ORF">X801_07567</name>
</gene>
<dbReference type="GO" id="GO:0004712">
    <property type="term" value="F:protein serine/threonine/tyrosine kinase activity"/>
    <property type="evidence" value="ECO:0007669"/>
    <property type="project" value="TreeGrafter"/>
</dbReference>
<dbReference type="Gene3D" id="1.10.510.10">
    <property type="entry name" value="Transferase(Phosphotransferase) domain 1"/>
    <property type="match status" value="1"/>
</dbReference>
<dbReference type="PANTHER" id="PTHR22974">
    <property type="entry name" value="MIXED LINEAGE PROTEIN KINASE"/>
    <property type="match status" value="1"/>
</dbReference>
<keyword evidence="2" id="KW-0808">Transferase</keyword>
<accession>A0A1S8WQ58</accession>
<dbReference type="GO" id="GO:0033316">
    <property type="term" value="P:meiotic spindle assembly checkpoint signaling"/>
    <property type="evidence" value="ECO:0007669"/>
    <property type="project" value="TreeGrafter"/>
</dbReference>
<dbReference type="GO" id="GO:0034501">
    <property type="term" value="P:protein localization to kinetochore"/>
    <property type="evidence" value="ECO:0007669"/>
    <property type="project" value="TreeGrafter"/>
</dbReference>
<reference evidence="7 8" key="1">
    <citation type="submission" date="2015-03" db="EMBL/GenBank/DDBJ databases">
        <title>Draft genome of the nematode, Opisthorchis viverrini.</title>
        <authorList>
            <person name="Mitreva M."/>
        </authorList>
    </citation>
    <scope>NUCLEOTIDE SEQUENCE [LARGE SCALE GENOMIC DNA]</scope>
    <source>
        <strain evidence="7">Khon Kaen</strain>
    </source>
</reference>
<dbReference type="SUPFAM" id="SSF56112">
    <property type="entry name" value="Protein kinase-like (PK-like)"/>
    <property type="match status" value="1"/>
</dbReference>
<dbReference type="GO" id="GO:0005524">
    <property type="term" value="F:ATP binding"/>
    <property type="evidence" value="ECO:0007669"/>
    <property type="project" value="UniProtKB-KW"/>
</dbReference>
<keyword evidence="1" id="KW-0723">Serine/threonine-protein kinase</keyword>
<dbReference type="InterPro" id="IPR000719">
    <property type="entry name" value="Prot_kinase_dom"/>
</dbReference>
<keyword evidence="3" id="KW-0547">Nucleotide-binding</keyword>
<protein>
    <recommendedName>
        <fullName evidence="6">Protein kinase domain-containing protein</fullName>
    </recommendedName>
</protein>
<evidence type="ECO:0000256" key="2">
    <source>
        <dbReference type="ARBA" id="ARBA00022679"/>
    </source>
</evidence>
<dbReference type="EMBL" id="KV896965">
    <property type="protein sequence ID" value="OON16619.1"/>
    <property type="molecule type" value="Genomic_DNA"/>
</dbReference>
<dbReference type="GO" id="GO:0005634">
    <property type="term" value="C:nucleus"/>
    <property type="evidence" value="ECO:0007669"/>
    <property type="project" value="TreeGrafter"/>
</dbReference>
<dbReference type="GO" id="GO:0007094">
    <property type="term" value="P:mitotic spindle assembly checkpoint signaling"/>
    <property type="evidence" value="ECO:0007669"/>
    <property type="project" value="TreeGrafter"/>
</dbReference>
<evidence type="ECO:0000313" key="8">
    <source>
        <dbReference type="Proteomes" id="UP000243686"/>
    </source>
</evidence>
<evidence type="ECO:0000256" key="1">
    <source>
        <dbReference type="ARBA" id="ARBA00022527"/>
    </source>
</evidence>
<evidence type="ECO:0000256" key="4">
    <source>
        <dbReference type="ARBA" id="ARBA00022777"/>
    </source>
</evidence>
<keyword evidence="4" id="KW-0418">Kinase</keyword>
<keyword evidence="5" id="KW-0067">ATP-binding</keyword>
<feature type="domain" description="Protein kinase" evidence="6">
    <location>
        <begin position="1"/>
        <end position="85"/>
    </location>
</feature>
<dbReference type="AlphaFoldDB" id="A0A1S8WQ58"/>
<dbReference type="GO" id="GO:0007059">
    <property type="term" value="P:chromosome segregation"/>
    <property type="evidence" value="ECO:0007669"/>
    <property type="project" value="TreeGrafter"/>
</dbReference>
<dbReference type="GO" id="GO:0000776">
    <property type="term" value="C:kinetochore"/>
    <property type="evidence" value="ECO:0007669"/>
    <property type="project" value="TreeGrafter"/>
</dbReference>
<evidence type="ECO:0000256" key="5">
    <source>
        <dbReference type="ARBA" id="ARBA00022840"/>
    </source>
</evidence>
<dbReference type="GO" id="GO:0004674">
    <property type="term" value="F:protein serine/threonine kinase activity"/>
    <property type="evidence" value="ECO:0007669"/>
    <property type="project" value="UniProtKB-KW"/>
</dbReference>
<evidence type="ECO:0000259" key="6">
    <source>
        <dbReference type="PROSITE" id="PS50011"/>
    </source>
</evidence>
<name>A0A1S8WQ58_OPIVI</name>
<dbReference type="PANTHER" id="PTHR22974:SF21">
    <property type="entry name" value="DUAL SPECIFICITY PROTEIN KINASE TTK"/>
    <property type="match status" value="1"/>
</dbReference>
<keyword evidence="8" id="KW-1185">Reference proteome</keyword>
<sequence>MSTLDCTFLIRIHRSVTYKTIGRKSDIWALGVMLYLMVYSRSPFPQPTMQGRLLAIINPAVAIEFPPIENQGIYKSSAVDATTTL</sequence>